<keyword evidence="3 7" id="KW-0560">Oxidoreductase</keyword>
<organism evidence="9 10">
    <name type="scientific">Sumerlaea chitinivorans</name>
    <dbReference type="NCBI Taxonomy" id="2250252"/>
    <lineage>
        <taxon>Bacteria</taxon>
        <taxon>Candidatus Sumerlaeota</taxon>
        <taxon>Candidatus Sumerlaeia</taxon>
        <taxon>Candidatus Sumerlaeales</taxon>
        <taxon>Candidatus Sumerlaeaceae</taxon>
        <taxon>Candidatus Sumerlaea</taxon>
    </lineage>
</organism>
<dbReference type="AlphaFoldDB" id="A0A2Z4Y2G8"/>
<keyword evidence="4" id="KW-0520">NAD</keyword>
<evidence type="ECO:0000313" key="9">
    <source>
        <dbReference type="EMBL" id="AXA34893.1"/>
    </source>
</evidence>
<dbReference type="CDD" id="cd07131">
    <property type="entry name" value="ALDH_AldH-CAJ73105"/>
    <property type="match status" value="1"/>
</dbReference>
<evidence type="ECO:0000256" key="4">
    <source>
        <dbReference type="ARBA" id="ARBA00023027"/>
    </source>
</evidence>
<evidence type="ECO:0000256" key="7">
    <source>
        <dbReference type="RuleBase" id="RU003345"/>
    </source>
</evidence>
<dbReference type="Gene3D" id="3.40.605.10">
    <property type="entry name" value="Aldehyde Dehydrogenase, Chain A, domain 1"/>
    <property type="match status" value="1"/>
</dbReference>
<dbReference type="InterPro" id="IPR016160">
    <property type="entry name" value="Ald_DH_CS_CYS"/>
</dbReference>
<evidence type="ECO:0000256" key="1">
    <source>
        <dbReference type="ARBA" id="ARBA00009986"/>
    </source>
</evidence>
<comment type="similarity">
    <text evidence="1 7">Belongs to the aldehyde dehydrogenase family.</text>
</comment>
<dbReference type="InterPro" id="IPR044638">
    <property type="entry name" value="ALDH7A1-like"/>
</dbReference>
<dbReference type="Gene3D" id="3.40.309.10">
    <property type="entry name" value="Aldehyde Dehydrogenase, Chain A, domain 2"/>
    <property type="match status" value="1"/>
</dbReference>
<evidence type="ECO:0000256" key="3">
    <source>
        <dbReference type="ARBA" id="ARBA00023002"/>
    </source>
</evidence>
<evidence type="ECO:0000256" key="6">
    <source>
        <dbReference type="PROSITE-ProRule" id="PRU10007"/>
    </source>
</evidence>
<accession>A0A2Z4Y2G8</accession>
<sequence>MTKTGSKKRRFACFINGKWVKEGSNGTFENINPADTRDVVGIFPACGPEEVEEAVAAAKEEYQRWRLVPAPKRAEIIRNAANLLIKHKERIARQMTREMGKILDETRGDVQEGIDTGFYAAGEGRRLFGDTVPCELPNKFGMSVRMPIGVCGMITPWNFPMAIPTWKIFPALVCGNTVVFKPATDTPATAVELVEILLEAGLPPKAINLVTGSGSSVGNAIVDHPDVAVISFTGSTEVGKKINERAGARLKRVSLELGGKNAQIVMDDADLELALEGVLWGAFGTTGQRCTATSRLILHKKIHDKFVEKLIERAKKIRVGNGLDPKTQMGPCINKAQRDVVKRYVEIGIHEDKAELVLGGHELTKGEYAYGWFFEPTIFIKVKPKMRIAQEEIFGPVLSVLRVNDLEEAIRVLNDTQYGLSSSIYTRDVNAAFRAIRDIEAGITYINGPTIGAEVQLPFGGMKGTGNGHREASHTVLDIFTEWKSVYVDYSGKLQRAQIDVQAG</sequence>
<dbReference type="InterPro" id="IPR016161">
    <property type="entry name" value="Ald_DH/histidinol_DH"/>
</dbReference>
<dbReference type="Proteomes" id="UP000262583">
    <property type="component" value="Chromosome"/>
</dbReference>
<dbReference type="InterPro" id="IPR016163">
    <property type="entry name" value="Ald_DH_C"/>
</dbReference>
<dbReference type="PANTHER" id="PTHR43521">
    <property type="entry name" value="ALPHA-AMINOADIPIC SEMIALDEHYDE DEHYDROGENASE"/>
    <property type="match status" value="1"/>
</dbReference>
<dbReference type="InterPro" id="IPR016162">
    <property type="entry name" value="Ald_DH_N"/>
</dbReference>
<evidence type="ECO:0000313" key="10">
    <source>
        <dbReference type="Proteomes" id="UP000262583"/>
    </source>
</evidence>
<dbReference type="InterPro" id="IPR029510">
    <property type="entry name" value="Ald_DH_CS_GLU"/>
</dbReference>
<dbReference type="FunFam" id="3.40.309.10:FF:000009">
    <property type="entry name" value="Aldehyde dehydrogenase A"/>
    <property type="match status" value="1"/>
</dbReference>
<gene>
    <name evidence="9" type="ORF">BRCON_0116</name>
</gene>
<dbReference type="InterPro" id="IPR015590">
    <property type="entry name" value="Aldehyde_DH_dom"/>
</dbReference>
<dbReference type="PROSITE" id="PS00687">
    <property type="entry name" value="ALDEHYDE_DEHYDR_GLU"/>
    <property type="match status" value="1"/>
</dbReference>
<feature type="active site" evidence="6">
    <location>
        <position position="256"/>
    </location>
</feature>
<dbReference type="FunFam" id="3.40.605.10:FF:000007">
    <property type="entry name" value="NAD/NADP-dependent betaine aldehyde dehydrogenase"/>
    <property type="match status" value="1"/>
</dbReference>
<dbReference type="GO" id="GO:0004029">
    <property type="term" value="F:aldehyde dehydrogenase (NAD+) activity"/>
    <property type="evidence" value="ECO:0007669"/>
    <property type="project" value="UniProtKB-EC"/>
</dbReference>
<dbReference type="PANTHER" id="PTHR43521:SF1">
    <property type="entry name" value="ALPHA-AMINOADIPIC SEMIALDEHYDE DEHYDROGENASE"/>
    <property type="match status" value="1"/>
</dbReference>
<name>A0A2Z4Y2G8_SUMC1</name>
<evidence type="ECO:0000256" key="2">
    <source>
        <dbReference type="ARBA" id="ARBA00011881"/>
    </source>
</evidence>
<dbReference type="KEGG" id="schv:BRCON_0116"/>
<evidence type="ECO:0000256" key="5">
    <source>
        <dbReference type="ARBA" id="ARBA00024226"/>
    </source>
</evidence>
<dbReference type="EC" id="1.2.1.3" evidence="5"/>
<proteinExistence type="inferred from homology"/>
<dbReference type="SUPFAM" id="SSF53720">
    <property type="entry name" value="ALDH-like"/>
    <property type="match status" value="1"/>
</dbReference>
<comment type="subunit">
    <text evidence="2">Homotetramer.</text>
</comment>
<reference evidence="9 10" key="1">
    <citation type="submission" date="2018-05" db="EMBL/GenBank/DDBJ databases">
        <title>A metagenomic window into the 2 km-deep terrestrial subsurface aquifer revealed taxonomically and functionally diverse microbial community comprising novel uncultured bacterial lineages.</title>
        <authorList>
            <person name="Kadnikov V.V."/>
            <person name="Mardanov A.V."/>
            <person name="Beletsky A.V."/>
            <person name="Banks D."/>
            <person name="Pimenov N.V."/>
            <person name="Frank Y.A."/>
            <person name="Karnachuk O.V."/>
            <person name="Ravin N.V."/>
        </authorList>
    </citation>
    <scope>NUCLEOTIDE SEQUENCE [LARGE SCALE GENOMIC DNA]</scope>
    <source>
        <strain evidence="9">BY</strain>
    </source>
</reference>
<protein>
    <recommendedName>
        <fullName evidence="5">aldehyde dehydrogenase (NAD(+))</fullName>
        <ecNumber evidence="5">1.2.1.3</ecNumber>
    </recommendedName>
</protein>
<dbReference type="Pfam" id="PF00171">
    <property type="entry name" value="Aldedh"/>
    <property type="match status" value="1"/>
</dbReference>
<dbReference type="EMBL" id="CP030759">
    <property type="protein sequence ID" value="AXA34893.1"/>
    <property type="molecule type" value="Genomic_DNA"/>
</dbReference>
<dbReference type="PROSITE" id="PS00070">
    <property type="entry name" value="ALDEHYDE_DEHYDR_CYS"/>
    <property type="match status" value="1"/>
</dbReference>
<feature type="domain" description="Aldehyde dehydrogenase" evidence="8">
    <location>
        <begin position="19"/>
        <end position="486"/>
    </location>
</feature>
<evidence type="ECO:0000259" key="8">
    <source>
        <dbReference type="Pfam" id="PF00171"/>
    </source>
</evidence>